<dbReference type="PANTHER" id="PTHR38834:SF3">
    <property type="entry name" value="SOLUTE-BINDING PROTEIN FAMILY 3_N-TERMINAL DOMAIN-CONTAINING PROTEIN"/>
    <property type="match status" value="1"/>
</dbReference>
<accession>A0A1H4ZQK9</accession>
<dbReference type="STRING" id="53406.SAMN05421553_2443"/>
<dbReference type="Pfam" id="PF00497">
    <property type="entry name" value="SBP_bac_3"/>
    <property type="match status" value="1"/>
</dbReference>
<protein>
    <submittedName>
        <fullName evidence="3">Amino acid ABC transporter substrate-binding protein, PAAT family</fullName>
    </submittedName>
</protein>
<evidence type="ECO:0000313" key="4">
    <source>
        <dbReference type="Proteomes" id="UP000242849"/>
    </source>
</evidence>
<dbReference type="OrthoDB" id="8587856at2"/>
<dbReference type="AlphaFoldDB" id="A0A1H4ZQK9"/>
<dbReference type="Proteomes" id="UP000242849">
    <property type="component" value="Unassembled WGS sequence"/>
</dbReference>
<organism evidence="3 4">
    <name type="scientific">Pseudomonas anguilliseptica</name>
    <dbReference type="NCBI Taxonomy" id="53406"/>
    <lineage>
        <taxon>Bacteria</taxon>
        <taxon>Pseudomonadati</taxon>
        <taxon>Pseudomonadota</taxon>
        <taxon>Gammaproteobacteria</taxon>
        <taxon>Pseudomonadales</taxon>
        <taxon>Pseudomonadaceae</taxon>
        <taxon>Pseudomonas</taxon>
    </lineage>
</organism>
<dbReference type="InterPro" id="IPR001638">
    <property type="entry name" value="Solute-binding_3/MltF_N"/>
</dbReference>
<feature type="domain" description="Solute-binding protein family 3/N-terminal" evidence="2">
    <location>
        <begin position="34"/>
        <end position="250"/>
    </location>
</feature>
<keyword evidence="1" id="KW-0732">Signal</keyword>
<name>A0A1H4ZQK9_PSEAG</name>
<reference evidence="4" key="1">
    <citation type="submission" date="2016-10" db="EMBL/GenBank/DDBJ databases">
        <authorList>
            <person name="Varghese N."/>
            <person name="Submissions S."/>
        </authorList>
    </citation>
    <scope>NUCLEOTIDE SEQUENCE [LARGE SCALE GENOMIC DNA]</scope>
    <source>
        <strain evidence="4">DSM 12111</strain>
    </source>
</reference>
<gene>
    <name evidence="3" type="ORF">SAMN05421553_2443</name>
</gene>
<keyword evidence="4" id="KW-1185">Reference proteome</keyword>
<feature type="chain" id="PRO_5017474801" evidence="1">
    <location>
        <begin position="24"/>
        <end position="251"/>
    </location>
</feature>
<feature type="signal peptide" evidence="1">
    <location>
        <begin position="1"/>
        <end position="23"/>
    </location>
</feature>
<dbReference type="RefSeq" id="WP_090380882.1">
    <property type="nucleotide sequence ID" value="NZ_CP156749.1"/>
</dbReference>
<dbReference type="Gene3D" id="3.40.190.10">
    <property type="entry name" value="Periplasmic binding protein-like II"/>
    <property type="match status" value="2"/>
</dbReference>
<dbReference type="PANTHER" id="PTHR38834">
    <property type="entry name" value="PERIPLASMIC SUBSTRATE BINDING PROTEIN FAMILY 3"/>
    <property type="match status" value="1"/>
</dbReference>
<evidence type="ECO:0000256" key="1">
    <source>
        <dbReference type="SAM" id="SignalP"/>
    </source>
</evidence>
<dbReference type="EMBL" id="FNSC01000001">
    <property type="protein sequence ID" value="SED31721.1"/>
    <property type="molecule type" value="Genomic_DNA"/>
</dbReference>
<evidence type="ECO:0000313" key="3">
    <source>
        <dbReference type="EMBL" id="SED31721.1"/>
    </source>
</evidence>
<sequence>MFSHLGNALAFVFWCFLSSTLHADAKWESLDFITEEFPPYNYTESGIARGITVDILLEAAASAGLPIERRDIRSLPWARGYQMARKGPGVLLFSMTRTDERGPQFKWVGPIVPSRIVLLARKDRQIQIKQPADLSTQRIGVIRDDVGHHLLNSLGISDNQLQISASAIQLANLLHNSRIDLWAYDETTAYWFIRNLDMHSHDFTPVHVLKESAMYYAFSLDTDAVQLTRLQNSLNALKLQPRYLEILDNYK</sequence>
<evidence type="ECO:0000259" key="2">
    <source>
        <dbReference type="Pfam" id="PF00497"/>
    </source>
</evidence>
<dbReference type="SUPFAM" id="SSF53850">
    <property type="entry name" value="Periplasmic binding protein-like II"/>
    <property type="match status" value="1"/>
</dbReference>
<proteinExistence type="predicted"/>